<keyword evidence="2" id="KW-1185">Reference proteome</keyword>
<dbReference type="Proteomes" id="UP000681290">
    <property type="component" value="Unassembled WGS sequence"/>
</dbReference>
<proteinExistence type="predicted"/>
<protein>
    <submittedName>
        <fullName evidence="1">Uncharacterized protein</fullName>
    </submittedName>
</protein>
<reference evidence="1 2" key="1">
    <citation type="submission" date="2021-03" db="EMBL/GenBank/DDBJ databases">
        <title>Antimicrobial resistance genes in bacteria isolated from Japanese honey, and their potential for conferring macrolide and lincosamide resistance in the American foulbrood pathogen Paenibacillus larvae.</title>
        <authorList>
            <person name="Okamoto M."/>
            <person name="Kumagai M."/>
            <person name="Kanamori H."/>
            <person name="Takamatsu D."/>
        </authorList>
    </citation>
    <scope>NUCLEOTIDE SEQUENCE [LARGE SCALE GENOMIC DNA]</scope>
    <source>
        <strain evidence="1 2">J15TS10</strain>
    </source>
</reference>
<evidence type="ECO:0000313" key="1">
    <source>
        <dbReference type="EMBL" id="GIP59746.1"/>
    </source>
</evidence>
<comment type="caution">
    <text evidence="1">The sequence shown here is derived from an EMBL/GenBank/DDBJ whole genome shotgun (WGS) entry which is preliminary data.</text>
</comment>
<evidence type="ECO:0000313" key="2">
    <source>
        <dbReference type="Proteomes" id="UP000681290"/>
    </source>
</evidence>
<dbReference type="EMBL" id="BOSM01000006">
    <property type="protein sequence ID" value="GIP59746.1"/>
    <property type="molecule type" value="Genomic_DNA"/>
</dbReference>
<dbReference type="RefSeq" id="WP_213592810.1">
    <property type="nucleotide sequence ID" value="NZ_BOSM01000006.1"/>
</dbReference>
<sequence>MFGDVTGNNNRFEVITVSEVNFECGIAYYDCGTKPHIVVKDKNNKLFLGFEKNIICVDMSLDNIIFEKKLTSIFYEFIEVQSQNAVIAICELDIYVFNYEGKILWEMGLREVINEFYVIEDEKLCIVYDDGDELIFSITEGKVIN</sequence>
<gene>
    <name evidence="1" type="ORF">J15TS10_35600</name>
</gene>
<organism evidence="1 2">
    <name type="scientific">Paenibacillus woosongensis</name>
    <dbReference type="NCBI Taxonomy" id="307580"/>
    <lineage>
        <taxon>Bacteria</taxon>
        <taxon>Bacillati</taxon>
        <taxon>Bacillota</taxon>
        <taxon>Bacilli</taxon>
        <taxon>Bacillales</taxon>
        <taxon>Paenibacillaceae</taxon>
        <taxon>Paenibacillus</taxon>
    </lineage>
</organism>
<name>A0ABQ4MUZ6_9BACL</name>
<accession>A0ABQ4MUZ6</accession>